<dbReference type="PROSITE" id="PS00523">
    <property type="entry name" value="SULFATASE_1"/>
    <property type="match status" value="1"/>
</dbReference>
<comment type="cofactor">
    <cofactor evidence="1">
        <name>Ca(2+)</name>
        <dbReference type="ChEBI" id="CHEBI:29108"/>
    </cofactor>
</comment>
<evidence type="ECO:0000256" key="4">
    <source>
        <dbReference type="ARBA" id="ARBA00022729"/>
    </source>
</evidence>
<keyword evidence="5" id="KW-0378">Hydrolase</keyword>
<dbReference type="PANTHER" id="PTHR42693:SF42">
    <property type="entry name" value="ARYLSULFATASE G"/>
    <property type="match status" value="1"/>
</dbReference>
<evidence type="ECO:0000256" key="7">
    <source>
        <dbReference type="SAM" id="SignalP"/>
    </source>
</evidence>
<evidence type="ECO:0000256" key="1">
    <source>
        <dbReference type="ARBA" id="ARBA00001913"/>
    </source>
</evidence>
<feature type="domain" description="Sulfatase N-terminal" evidence="8">
    <location>
        <begin position="23"/>
        <end position="323"/>
    </location>
</feature>
<evidence type="ECO:0000313" key="9">
    <source>
        <dbReference type="EMBL" id="MDQ8195977.1"/>
    </source>
</evidence>
<evidence type="ECO:0000256" key="5">
    <source>
        <dbReference type="ARBA" id="ARBA00022801"/>
    </source>
</evidence>
<gene>
    <name evidence="9" type="ORF">QEH59_16195</name>
</gene>
<organism evidence="9 10">
    <name type="scientific">Thalassobacterium sedimentorum</name>
    <dbReference type="NCBI Taxonomy" id="3041258"/>
    <lineage>
        <taxon>Bacteria</taxon>
        <taxon>Pseudomonadati</taxon>
        <taxon>Verrucomicrobiota</taxon>
        <taxon>Opitutia</taxon>
        <taxon>Puniceicoccales</taxon>
        <taxon>Coraliomargaritaceae</taxon>
        <taxon>Thalassobacterium</taxon>
    </lineage>
</organism>
<protein>
    <submittedName>
        <fullName evidence="9">Sulfatase</fullName>
    </submittedName>
</protein>
<comment type="caution">
    <text evidence="9">The sequence shown here is derived from an EMBL/GenBank/DDBJ whole genome shotgun (WGS) entry which is preliminary data.</text>
</comment>
<dbReference type="InterPro" id="IPR017850">
    <property type="entry name" value="Alkaline_phosphatase_core_sf"/>
</dbReference>
<dbReference type="CDD" id="cd16144">
    <property type="entry name" value="ARS_like"/>
    <property type="match status" value="1"/>
</dbReference>
<keyword evidence="10" id="KW-1185">Reference proteome</keyword>
<evidence type="ECO:0000313" key="10">
    <source>
        <dbReference type="Proteomes" id="UP001243717"/>
    </source>
</evidence>
<proteinExistence type="inferred from homology"/>
<comment type="similarity">
    <text evidence="2">Belongs to the sulfatase family.</text>
</comment>
<accession>A0ABU1AMF1</accession>
<evidence type="ECO:0000256" key="3">
    <source>
        <dbReference type="ARBA" id="ARBA00022723"/>
    </source>
</evidence>
<dbReference type="InterPro" id="IPR000917">
    <property type="entry name" value="Sulfatase_N"/>
</dbReference>
<dbReference type="InterPro" id="IPR050738">
    <property type="entry name" value="Sulfatase"/>
</dbReference>
<dbReference type="RefSeq" id="WP_308986422.1">
    <property type="nucleotide sequence ID" value="NZ_JARXIC010000040.1"/>
</dbReference>
<dbReference type="EMBL" id="JARXIC010000040">
    <property type="protein sequence ID" value="MDQ8195977.1"/>
    <property type="molecule type" value="Genomic_DNA"/>
</dbReference>
<evidence type="ECO:0000259" key="8">
    <source>
        <dbReference type="Pfam" id="PF00884"/>
    </source>
</evidence>
<feature type="chain" id="PRO_5047218463" evidence="7">
    <location>
        <begin position="20"/>
        <end position="469"/>
    </location>
</feature>
<keyword evidence="6" id="KW-0106">Calcium</keyword>
<dbReference type="Gene3D" id="3.30.1120.10">
    <property type="match status" value="1"/>
</dbReference>
<sequence length="469" mass="53068">MIKVSVYFFLMVSALTLCRAETPNILVVVADDLGVVDLSCYGSDYYKTPAIDSIAAQGLRFTRAYSAASVCSPTRASILTGRYPHRVHLTDALPWDRLFENPKKVPPCHLKELPVELPNIAQAMQAAGYRTALFGKWHLGNEEQFFTAGEHVAYGFDIAEDCSWKERARDKGVDELTAKTIRFLETNKQKPFLLFLMHHVPHVPIASPKEAQALYDDVPKGRYQKNQKYAGMISHLDQSIQQVLDKLIELGLYDNTILVFTSDNGGLSALTSNLPFRGGKGDLFEGGVRVPLLVRWPEHIEPGSVSDSAVISTDYFPTFLDLVEQGLMPSAHIDGKSMLPLWMGEAGVERRLYWHFPHRAEPSSALMDGDWKLIHHIAPNDYKLFNLASDPDEKNDLAVEYPEKMKRYKKMLEAHLQASGAQRMRSNPSWDPERARGWLRNFGVFYPVGGKIYQKVTEEYPEWFKFGIK</sequence>
<evidence type="ECO:0000256" key="6">
    <source>
        <dbReference type="ARBA" id="ARBA00022837"/>
    </source>
</evidence>
<keyword evidence="4 7" id="KW-0732">Signal</keyword>
<keyword evidence="3" id="KW-0479">Metal-binding</keyword>
<dbReference type="Proteomes" id="UP001243717">
    <property type="component" value="Unassembled WGS sequence"/>
</dbReference>
<name>A0ABU1AMF1_9BACT</name>
<evidence type="ECO:0000256" key="2">
    <source>
        <dbReference type="ARBA" id="ARBA00008779"/>
    </source>
</evidence>
<dbReference type="InterPro" id="IPR024607">
    <property type="entry name" value="Sulfatase_CS"/>
</dbReference>
<dbReference type="SUPFAM" id="SSF53649">
    <property type="entry name" value="Alkaline phosphatase-like"/>
    <property type="match status" value="1"/>
</dbReference>
<reference evidence="9 10" key="1">
    <citation type="submission" date="2023-04" db="EMBL/GenBank/DDBJ databases">
        <title>A novel bacteria isolated from coastal sediment.</title>
        <authorList>
            <person name="Liu X.-J."/>
            <person name="Du Z.-J."/>
        </authorList>
    </citation>
    <scope>NUCLEOTIDE SEQUENCE [LARGE SCALE GENOMIC DNA]</scope>
    <source>
        <strain evidence="9 10">SDUM461004</strain>
    </source>
</reference>
<dbReference type="Gene3D" id="3.40.720.10">
    <property type="entry name" value="Alkaline Phosphatase, subunit A"/>
    <property type="match status" value="1"/>
</dbReference>
<feature type="signal peptide" evidence="7">
    <location>
        <begin position="1"/>
        <end position="19"/>
    </location>
</feature>
<dbReference type="Pfam" id="PF00884">
    <property type="entry name" value="Sulfatase"/>
    <property type="match status" value="1"/>
</dbReference>
<dbReference type="PANTHER" id="PTHR42693">
    <property type="entry name" value="ARYLSULFATASE FAMILY MEMBER"/>
    <property type="match status" value="1"/>
</dbReference>